<dbReference type="PANTHER" id="PTHR43792:SF1">
    <property type="entry name" value="N-ACETYLTRANSFERASE DOMAIN-CONTAINING PROTEIN"/>
    <property type="match status" value="1"/>
</dbReference>
<sequence length="177" mass="20373">MIEIYTDRLRLRTLTAQDWPAFLALHCDPEVGRFVREPEPQEQIKAKFEQRSQPWRYESGDWLTLVIEELGSDCFVGLTGFYCVDPELAQAEVGYLLHPDMQGKGYATESLRGVIDWGCLSFNIHKFIGHCANDNLASAKVMEKCGFELEGILRHNFRIGDLWVDDRAYGLLSDERR</sequence>
<name>A0A2T3H426_9GAMM</name>
<keyword evidence="1" id="KW-0808">Transferase</keyword>
<dbReference type="AlphaFoldDB" id="A0A2T3H426"/>
<accession>A0A380BIZ3</accession>
<evidence type="ECO:0000313" key="2">
    <source>
        <dbReference type="Proteomes" id="UP000254069"/>
    </source>
</evidence>
<keyword evidence="1" id="KW-0012">Acyltransferase</keyword>
<protein>
    <submittedName>
        <fullName evidence="1">Ribosomal-protein-serine acetyltransferase</fullName>
        <ecNumber evidence="1">2.3.1.-</ecNumber>
    </submittedName>
</protein>
<dbReference type="Proteomes" id="UP000254069">
    <property type="component" value="Unassembled WGS sequence"/>
</dbReference>
<accession>A0A2T3H426</accession>
<dbReference type="KEGG" id="salg:BS332_20490"/>
<dbReference type="SUPFAM" id="SSF55729">
    <property type="entry name" value="Acyl-CoA N-acyltransferases (Nat)"/>
    <property type="match status" value="1"/>
</dbReference>
<dbReference type="STRING" id="38313.GCA_000947195_02684"/>
<organism evidence="1 2">
    <name type="scientific">Shewanella algae</name>
    <dbReference type="NCBI Taxonomy" id="38313"/>
    <lineage>
        <taxon>Bacteria</taxon>
        <taxon>Pseudomonadati</taxon>
        <taxon>Pseudomonadota</taxon>
        <taxon>Gammaproteobacteria</taxon>
        <taxon>Alteromonadales</taxon>
        <taxon>Shewanellaceae</taxon>
        <taxon>Shewanella</taxon>
    </lineage>
</organism>
<dbReference type="InterPro" id="IPR000182">
    <property type="entry name" value="GNAT_dom"/>
</dbReference>
<dbReference type="PROSITE" id="PS51186">
    <property type="entry name" value="GNAT"/>
    <property type="match status" value="1"/>
</dbReference>
<dbReference type="PANTHER" id="PTHR43792">
    <property type="entry name" value="GNAT FAMILY, PUTATIVE (AFU_ORTHOLOGUE AFUA_3G00765)-RELATED-RELATED"/>
    <property type="match status" value="1"/>
</dbReference>
<dbReference type="EMBL" id="UGYO01000002">
    <property type="protein sequence ID" value="SUJ02083.1"/>
    <property type="molecule type" value="Genomic_DNA"/>
</dbReference>
<dbReference type="Pfam" id="PF13302">
    <property type="entry name" value="Acetyltransf_3"/>
    <property type="match status" value="1"/>
</dbReference>
<dbReference type="Gene3D" id="3.40.630.30">
    <property type="match status" value="1"/>
</dbReference>
<dbReference type="InterPro" id="IPR016181">
    <property type="entry name" value="Acyl_CoA_acyltransferase"/>
</dbReference>
<reference evidence="1 2" key="1">
    <citation type="submission" date="2018-06" db="EMBL/GenBank/DDBJ databases">
        <authorList>
            <consortium name="Pathogen Informatics"/>
            <person name="Doyle S."/>
        </authorList>
    </citation>
    <scope>NUCLEOTIDE SEQUENCE [LARGE SCALE GENOMIC DNA]</scope>
    <source>
        <strain evidence="1 2">NCTC10738</strain>
    </source>
</reference>
<proteinExistence type="predicted"/>
<keyword evidence="2" id="KW-1185">Reference proteome</keyword>
<dbReference type="InterPro" id="IPR051531">
    <property type="entry name" value="N-acetyltransferase"/>
</dbReference>
<dbReference type="RefSeq" id="WP_025887157.1">
    <property type="nucleotide sequence ID" value="NZ_AP024609.1"/>
</dbReference>
<dbReference type="EC" id="2.3.1.-" evidence="1"/>
<dbReference type="GO" id="GO:0016747">
    <property type="term" value="F:acyltransferase activity, transferring groups other than amino-acyl groups"/>
    <property type="evidence" value="ECO:0007669"/>
    <property type="project" value="InterPro"/>
</dbReference>
<evidence type="ECO:0000313" key="1">
    <source>
        <dbReference type="EMBL" id="SUJ02083.1"/>
    </source>
</evidence>
<gene>
    <name evidence="1" type="primary">rimL</name>
    <name evidence="1" type="ORF">NCTC10738_03415</name>
</gene>